<dbReference type="InterPro" id="IPR038765">
    <property type="entry name" value="Papain-like_cys_pep_sf"/>
</dbReference>
<dbReference type="AlphaFoldDB" id="A0A317KEN5"/>
<sequence>MAPAQVALHALRGGPGNAPEICERTGHIRSATDTALAELATAELASSVDGGWGTSTAPRHVGMYLGDRLIVQAPRSGDVVKVSSLDSWLPEVVAIRRMVA</sequence>
<keyword evidence="2" id="KW-1185">Reference proteome</keyword>
<organism evidence="1 2">
    <name type="scientific">Micromonospora globispora</name>
    <dbReference type="NCBI Taxonomy" id="1450148"/>
    <lineage>
        <taxon>Bacteria</taxon>
        <taxon>Bacillati</taxon>
        <taxon>Actinomycetota</taxon>
        <taxon>Actinomycetes</taxon>
        <taxon>Micromonosporales</taxon>
        <taxon>Micromonosporaceae</taxon>
        <taxon>Micromonospora</taxon>
    </lineage>
</organism>
<proteinExistence type="predicted"/>
<comment type="caution">
    <text evidence="1">The sequence shown here is derived from an EMBL/GenBank/DDBJ whole genome shotgun (WGS) entry which is preliminary data.</text>
</comment>
<evidence type="ECO:0000313" key="2">
    <source>
        <dbReference type="Proteomes" id="UP000245683"/>
    </source>
</evidence>
<gene>
    <name evidence="1" type="ORF">DLJ46_05015</name>
</gene>
<dbReference type="Proteomes" id="UP000245683">
    <property type="component" value="Unassembled WGS sequence"/>
</dbReference>
<dbReference type="OrthoDB" id="5496837at2"/>
<accession>A0A317KEN5</accession>
<evidence type="ECO:0000313" key="1">
    <source>
        <dbReference type="EMBL" id="PWU51483.1"/>
    </source>
</evidence>
<dbReference type="RefSeq" id="WP_109943494.1">
    <property type="nucleotide sequence ID" value="NZ_QGGF01000169.1"/>
</dbReference>
<dbReference type="Gene3D" id="3.90.1720.10">
    <property type="entry name" value="endopeptidase domain like (from Nostoc punctiforme)"/>
    <property type="match status" value="1"/>
</dbReference>
<evidence type="ECO:0008006" key="3">
    <source>
        <dbReference type="Google" id="ProtNLM"/>
    </source>
</evidence>
<dbReference type="EMBL" id="QGSV01000087">
    <property type="protein sequence ID" value="PWU51483.1"/>
    <property type="molecule type" value="Genomic_DNA"/>
</dbReference>
<protein>
    <recommendedName>
        <fullName evidence="3">NlpC/P60 domain-containing protein</fullName>
    </recommendedName>
</protein>
<dbReference type="SUPFAM" id="SSF54001">
    <property type="entry name" value="Cysteine proteinases"/>
    <property type="match status" value="1"/>
</dbReference>
<reference evidence="2" key="1">
    <citation type="submission" date="2018-05" db="EMBL/GenBank/DDBJ databases">
        <title>Micromonospora globispora sp. nov. and Micromonospora rugosa sp. nov., isolated from marine sediment.</title>
        <authorList>
            <person name="Carro L."/>
            <person name="Aysel V."/>
            <person name="Cetin D."/>
            <person name="Igual J.M."/>
            <person name="Klenk H.-P."/>
            <person name="Trujillo M.E."/>
            <person name="Sahin N."/>
        </authorList>
    </citation>
    <scope>NUCLEOTIDE SEQUENCE [LARGE SCALE GENOMIC DNA]</scope>
    <source>
        <strain evidence="2">S2904</strain>
    </source>
</reference>
<name>A0A317KEN5_9ACTN</name>